<evidence type="ECO:0000313" key="2">
    <source>
        <dbReference type="Proteomes" id="UP000183656"/>
    </source>
</evidence>
<evidence type="ECO:0000313" key="1">
    <source>
        <dbReference type="EMBL" id="SFU85634.1"/>
    </source>
</evidence>
<dbReference type="Proteomes" id="UP000183656">
    <property type="component" value="Unassembled WGS sequence"/>
</dbReference>
<name>A0A1I7JKB8_9BURK</name>
<protein>
    <submittedName>
        <fullName evidence="1">Uncharacterized protein</fullName>
    </submittedName>
</protein>
<dbReference type="EMBL" id="FPBX01000027">
    <property type="protein sequence ID" value="SFU85634.1"/>
    <property type="molecule type" value="Genomic_DNA"/>
</dbReference>
<organism evidence="1 2">
    <name type="scientific">Paenacidovorax caeni</name>
    <dbReference type="NCBI Taxonomy" id="343013"/>
    <lineage>
        <taxon>Bacteria</taxon>
        <taxon>Pseudomonadati</taxon>
        <taxon>Pseudomonadota</taxon>
        <taxon>Betaproteobacteria</taxon>
        <taxon>Burkholderiales</taxon>
        <taxon>Comamonadaceae</taxon>
        <taxon>Paenacidovorax</taxon>
    </lineage>
</organism>
<gene>
    <name evidence="1" type="ORF">SAMN04489707_102740</name>
</gene>
<reference evidence="1 2" key="1">
    <citation type="submission" date="2016-10" db="EMBL/GenBank/DDBJ databases">
        <authorList>
            <person name="de Groot N.N."/>
        </authorList>
    </citation>
    <scope>NUCLEOTIDE SEQUENCE [LARGE SCALE GENOMIC DNA]</scope>
    <source>
        <strain evidence="1 2">R-24608</strain>
    </source>
</reference>
<sequence>MTPEQREVLALMRQLRPRAYNQVVSFMRRELGTGLVRQLHGQQLYRVRRYVETIQRNQEEERA</sequence>
<proteinExistence type="predicted"/>
<keyword evidence="2" id="KW-1185">Reference proteome</keyword>
<accession>A0A1I7JKB8</accession>
<dbReference type="STRING" id="343013.SAMN04489707_102740"/>
<dbReference type="AlphaFoldDB" id="A0A1I7JKB8"/>